<evidence type="ECO:0000313" key="3">
    <source>
        <dbReference type="EMBL" id="MFC4542635.1"/>
    </source>
</evidence>
<sequence length="75" mass="8391">MTSASRESDPDGPGQRGPTAYSHDGRPIDLESVVVRYEDRPDRCTIVPRDCTESSRLTTWLSADIDVFVDLGEHR</sequence>
<dbReference type="Pfam" id="PF24351">
    <property type="entry name" value="DUF7511"/>
    <property type="match status" value="1"/>
</dbReference>
<dbReference type="AlphaFoldDB" id="A0ABD5PQ13"/>
<name>A0ABD5PQ13_9EURY</name>
<evidence type="ECO:0000259" key="2">
    <source>
        <dbReference type="Pfam" id="PF24351"/>
    </source>
</evidence>
<protein>
    <recommendedName>
        <fullName evidence="2">DUF7511 domain-containing protein</fullName>
    </recommendedName>
</protein>
<dbReference type="Proteomes" id="UP001595898">
    <property type="component" value="Unassembled WGS sequence"/>
</dbReference>
<gene>
    <name evidence="3" type="ORF">ACFO5R_11960</name>
</gene>
<comment type="caution">
    <text evidence="3">The sequence shown here is derived from an EMBL/GenBank/DDBJ whole genome shotgun (WGS) entry which is preliminary data.</text>
</comment>
<accession>A0ABD5PQ13</accession>
<dbReference type="RefSeq" id="WP_250140671.1">
    <property type="nucleotide sequence ID" value="NZ_JALIQP010000002.1"/>
</dbReference>
<proteinExistence type="predicted"/>
<evidence type="ECO:0000313" key="4">
    <source>
        <dbReference type="Proteomes" id="UP001595898"/>
    </source>
</evidence>
<dbReference type="EMBL" id="JBHSFA010000007">
    <property type="protein sequence ID" value="MFC4542635.1"/>
    <property type="molecule type" value="Genomic_DNA"/>
</dbReference>
<organism evidence="3 4">
    <name type="scientific">Halosolutus amylolyticus</name>
    <dbReference type="NCBI Taxonomy" id="2932267"/>
    <lineage>
        <taxon>Archaea</taxon>
        <taxon>Methanobacteriati</taxon>
        <taxon>Methanobacteriota</taxon>
        <taxon>Stenosarchaea group</taxon>
        <taxon>Halobacteria</taxon>
        <taxon>Halobacteriales</taxon>
        <taxon>Natrialbaceae</taxon>
        <taxon>Halosolutus</taxon>
    </lineage>
</organism>
<feature type="region of interest" description="Disordered" evidence="1">
    <location>
        <begin position="1"/>
        <end position="27"/>
    </location>
</feature>
<keyword evidence="4" id="KW-1185">Reference proteome</keyword>
<dbReference type="InterPro" id="IPR055933">
    <property type="entry name" value="DUF7511"/>
</dbReference>
<reference evidence="3 4" key="1">
    <citation type="journal article" date="2019" name="Int. J. Syst. Evol. Microbiol.">
        <title>The Global Catalogue of Microorganisms (GCM) 10K type strain sequencing project: providing services to taxonomists for standard genome sequencing and annotation.</title>
        <authorList>
            <consortium name="The Broad Institute Genomics Platform"/>
            <consortium name="The Broad Institute Genome Sequencing Center for Infectious Disease"/>
            <person name="Wu L."/>
            <person name="Ma J."/>
        </authorList>
    </citation>
    <scope>NUCLEOTIDE SEQUENCE [LARGE SCALE GENOMIC DNA]</scope>
    <source>
        <strain evidence="3 4">WLHS5</strain>
    </source>
</reference>
<feature type="domain" description="DUF7511" evidence="2">
    <location>
        <begin position="29"/>
        <end position="75"/>
    </location>
</feature>
<evidence type="ECO:0000256" key="1">
    <source>
        <dbReference type="SAM" id="MobiDB-lite"/>
    </source>
</evidence>